<feature type="domain" description="DUF3502" evidence="2">
    <location>
        <begin position="364"/>
        <end position="430"/>
    </location>
</feature>
<name>A0A7W8HAS0_9FIRM</name>
<gene>
    <name evidence="3" type="ORF">HNP82_001401</name>
</gene>
<dbReference type="Gene3D" id="3.40.190.10">
    <property type="entry name" value="Periplasmic binding protein-like II"/>
    <property type="match status" value="3"/>
</dbReference>
<evidence type="ECO:0000256" key="1">
    <source>
        <dbReference type="SAM" id="MobiDB-lite"/>
    </source>
</evidence>
<sequence>MKFFSHVGFKGKTTAAFLALSLGMISLSGCGGSGQPADTSKTASASQEATEGSAAAENSAGQAASGTEEDIAQIVVAYPTNGTIPQDLEMVQDAINEITIPEINTEVELFTVEVGSYTQQMNLMLSSGEKLDCMLTFPGGSASYSGVTTQGVFIPLDDLLEEYGQQLTETVGSDILQATTYQGSICGIPAYYDVAESVIWYMREDLLEKYGLTEQAQSVKSFDDMEAVLTVIAENESNISPIANAYIGGAILTTSDYYFLNGFDDPVQFDRLGDNTLQFANMMYTDERIVNLLNYGVEDVHYVDNGDGTISFPEGVTQENSGYYTFTYWFYGNGFIRKVWEGNDPDLLAEREQVLKDTPKSQSLAFSFDQTDYSMEMPQINNVIEQYRPGIESGSVDPETEIPRFLEALSAAGGDKYLAAYQEQLDAYYAEN</sequence>
<dbReference type="EMBL" id="JACHFW010000004">
    <property type="protein sequence ID" value="MBB5264290.1"/>
    <property type="molecule type" value="Genomic_DNA"/>
</dbReference>
<organism evidence="3 4">
    <name type="scientific">Catenibacillus scindens</name>
    <dbReference type="NCBI Taxonomy" id="673271"/>
    <lineage>
        <taxon>Bacteria</taxon>
        <taxon>Bacillati</taxon>
        <taxon>Bacillota</taxon>
        <taxon>Clostridia</taxon>
        <taxon>Lachnospirales</taxon>
        <taxon>Lachnospiraceae</taxon>
        <taxon>Catenibacillus</taxon>
    </lineage>
</organism>
<dbReference type="Pfam" id="PF12010">
    <property type="entry name" value="DUF3502"/>
    <property type="match status" value="1"/>
</dbReference>
<evidence type="ECO:0000313" key="3">
    <source>
        <dbReference type="EMBL" id="MBB5264290.1"/>
    </source>
</evidence>
<dbReference type="PROSITE" id="PS51257">
    <property type="entry name" value="PROKAR_LIPOPROTEIN"/>
    <property type="match status" value="1"/>
</dbReference>
<dbReference type="SUPFAM" id="SSF53850">
    <property type="entry name" value="Periplasmic binding protein-like II"/>
    <property type="match status" value="2"/>
</dbReference>
<comment type="caution">
    <text evidence="3">The sequence shown here is derived from an EMBL/GenBank/DDBJ whole genome shotgun (WGS) entry which is preliminary data.</text>
</comment>
<dbReference type="InterPro" id="IPR022627">
    <property type="entry name" value="DUF3502"/>
</dbReference>
<evidence type="ECO:0000259" key="2">
    <source>
        <dbReference type="Pfam" id="PF12010"/>
    </source>
</evidence>
<feature type="compositionally biased region" description="Polar residues" evidence="1">
    <location>
        <begin position="36"/>
        <end position="47"/>
    </location>
</feature>
<reference evidence="3 4" key="1">
    <citation type="submission" date="2020-08" db="EMBL/GenBank/DDBJ databases">
        <title>Genomic Encyclopedia of Type Strains, Phase IV (KMG-IV): sequencing the most valuable type-strain genomes for metagenomic binning, comparative biology and taxonomic classification.</title>
        <authorList>
            <person name="Goeker M."/>
        </authorList>
    </citation>
    <scope>NUCLEOTIDE SEQUENCE [LARGE SCALE GENOMIC DNA]</scope>
    <source>
        <strain evidence="3 4">DSM 106146</strain>
    </source>
</reference>
<accession>A0A7W8HAS0</accession>
<feature type="compositionally biased region" description="Low complexity" evidence="1">
    <location>
        <begin position="48"/>
        <end position="64"/>
    </location>
</feature>
<dbReference type="InterPro" id="IPR050490">
    <property type="entry name" value="Bact_solute-bd_prot1"/>
</dbReference>
<dbReference type="PANTHER" id="PTHR43649:SF17">
    <property type="entry name" value="ABC TRANSPORTER SOLUTE BINDING PROTEIN-SUGAR TRANSPORT"/>
    <property type="match status" value="1"/>
</dbReference>
<protein>
    <submittedName>
        <fullName evidence="3">ABC-type glycerol-3-phosphate transport system substrate-binding protein</fullName>
    </submittedName>
</protein>
<dbReference type="AlphaFoldDB" id="A0A7W8HAS0"/>
<dbReference type="RefSeq" id="WP_183772834.1">
    <property type="nucleotide sequence ID" value="NZ_JACHFW010000004.1"/>
</dbReference>
<feature type="region of interest" description="Disordered" evidence="1">
    <location>
        <begin position="33"/>
        <end position="64"/>
    </location>
</feature>
<keyword evidence="4" id="KW-1185">Reference proteome</keyword>
<dbReference type="PANTHER" id="PTHR43649">
    <property type="entry name" value="ARABINOSE-BINDING PROTEIN-RELATED"/>
    <property type="match status" value="1"/>
</dbReference>
<dbReference type="Proteomes" id="UP000543642">
    <property type="component" value="Unassembled WGS sequence"/>
</dbReference>
<evidence type="ECO:0000313" key="4">
    <source>
        <dbReference type="Proteomes" id="UP000543642"/>
    </source>
</evidence>
<proteinExistence type="predicted"/>